<keyword evidence="2" id="KW-1185">Reference proteome</keyword>
<dbReference type="AlphaFoldDB" id="A0A6S7J3D9"/>
<comment type="caution">
    <text evidence="1">The sequence shown here is derived from an EMBL/GenBank/DDBJ whole genome shotgun (WGS) entry which is preliminary data.</text>
</comment>
<evidence type="ECO:0000313" key="2">
    <source>
        <dbReference type="Proteomes" id="UP001152795"/>
    </source>
</evidence>
<organism evidence="1 2">
    <name type="scientific">Paramuricea clavata</name>
    <name type="common">Red gorgonian</name>
    <name type="synonym">Violescent sea-whip</name>
    <dbReference type="NCBI Taxonomy" id="317549"/>
    <lineage>
        <taxon>Eukaryota</taxon>
        <taxon>Metazoa</taxon>
        <taxon>Cnidaria</taxon>
        <taxon>Anthozoa</taxon>
        <taxon>Octocorallia</taxon>
        <taxon>Malacalcyonacea</taxon>
        <taxon>Plexauridae</taxon>
        <taxon>Paramuricea</taxon>
    </lineage>
</organism>
<dbReference type="Proteomes" id="UP001152795">
    <property type="component" value="Unassembled WGS sequence"/>
</dbReference>
<dbReference type="EMBL" id="CACRXK020014157">
    <property type="protein sequence ID" value="CAB4026376.1"/>
    <property type="molecule type" value="Genomic_DNA"/>
</dbReference>
<gene>
    <name evidence="1" type="ORF">PACLA_8A038328</name>
</gene>
<evidence type="ECO:0000313" key="1">
    <source>
        <dbReference type="EMBL" id="CAB4026376.1"/>
    </source>
</evidence>
<name>A0A6S7J3D9_PARCT</name>
<proteinExistence type="predicted"/>
<accession>A0A6S7J3D9</accession>
<sequence length="269" mass="31127">MSRVRSADHLQLSWFNRNWLLQPSDRTISECCTNFGCPVEDSTCCRKKVIDDSRLIEVMDRNDEPDDYLEYDNPDVPIVDAATMDSMVEDYFERPGFDTPIHLSLVHDQLVKHESDLAKPVVDLIDVNEILASLKVKCPTSDFAKEKNSSIELLLTYHKENVHIFANIIWYHSFLLIKSYIEENTEVVDMSGQRFTLVTGKFHQLLGSEVYAEHISGLWDTTEYSRVKKSISSQIAIDIYERVIRFTMKTRPHACLIMSHQNVCFVRQS</sequence>
<reference evidence="1" key="1">
    <citation type="submission" date="2020-04" db="EMBL/GenBank/DDBJ databases">
        <authorList>
            <person name="Alioto T."/>
            <person name="Alioto T."/>
            <person name="Gomez Garrido J."/>
        </authorList>
    </citation>
    <scope>NUCLEOTIDE SEQUENCE</scope>
    <source>
        <strain evidence="1">A484AB</strain>
    </source>
</reference>
<protein>
    <submittedName>
        <fullName evidence="1">Uncharacterized protein</fullName>
    </submittedName>
</protein>